<dbReference type="PANTHER" id="PTHR10994">
    <property type="entry name" value="RETICULON"/>
    <property type="match status" value="1"/>
</dbReference>
<feature type="compositionally biased region" description="Basic and acidic residues" evidence="7">
    <location>
        <begin position="59"/>
        <end position="73"/>
    </location>
</feature>
<keyword evidence="2 6" id="KW-0812">Transmembrane</keyword>
<keyword evidence="10" id="KW-1185">Reference proteome</keyword>
<evidence type="ECO:0000256" key="4">
    <source>
        <dbReference type="ARBA" id="ARBA00022989"/>
    </source>
</evidence>
<accession>A0A5J9VD78</accession>
<evidence type="ECO:0000256" key="5">
    <source>
        <dbReference type="ARBA" id="ARBA00023136"/>
    </source>
</evidence>
<dbReference type="Proteomes" id="UP000324897">
    <property type="component" value="Chromosome 1"/>
</dbReference>
<evidence type="ECO:0000313" key="10">
    <source>
        <dbReference type="Proteomes" id="UP000324897"/>
    </source>
</evidence>
<keyword evidence="3 6" id="KW-0256">Endoplasmic reticulum</keyword>
<sequence length="327" mass="35562">DFQLLSSTKPLPATYAVDRDATDCGHRDWTAAEDPARWLLGSPAPVSERTPVGSRTRRGSRERESRAAAEDQVTRSTHLVIDPRAAMTGPTEEAPAAAAAASPKNGATEERASPAAAARPRGFWLLGEDKSVHKALGGGKTADVLLWKDTKISAAVIGGATVLWVLFEVVDYHLLTLISHVLIGALVILFLWSNATVFIKKSPPDVPEVQISEDLAVNIALALRADINKALGLLREIAMGHDLMKFLGVLVALWILSEIGNLCDFLTLIYSAVLMLHTVPILYHKYQDKVDDFAAKAHGELCKQYKVLDDKVLSKIPRAPPKDKKQN</sequence>
<evidence type="ECO:0000256" key="6">
    <source>
        <dbReference type="RuleBase" id="RU363132"/>
    </source>
</evidence>
<feature type="domain" description="Reticulon" evidence="8">
    <location>
        <begin position="141"/>
        <end position="326"/>
    </location>
</feature>
<dbReference type="PANTHER" id="PTHR10994:SF193">
    <property type="entry name" value="RETICULON-LIKE PROTEIN"/>
    <property type="match status" value="1"/>
</dbReference>
<proteinExistence type="predicted"/>
<comment type="caution">
    <text evidence="9">The sequence shown here is derived from an EMBL/GenBank/DDBJ whole genome shotgun (WGS) entry which is preliminary data.</text>
</comment>
<evidence type="ECO:0000256" key="3">
    <source>
        <dbReference type="ARBA" id="ARBA00022824"/>
    </source>
</evidence>
<evidence type="ECO:0000313" key="9">
    <source>
        <dbReference type="EMBL" id="TVU33374.1"/>
    </source>
</evidence>
<feature type="non-terminal residue" evidence="9">
    <location>
        <position position="1"/>
    </location>
</feature>
<protein>
    <recommendedName>
        <fullName evidence="6">Reticulon-like protein</fullName>
    </recommendedName>
</protein>
<feature type="compositionally biased region" description="Low complexity" evidence="7">
    <location>
        <begin position="85"/>
        <end position="101"/>
    </location>
</feature>
<name>A0A5J9VD78_9POAL</name>
<dbReference type="Gramene" id="TVU33374">
    <property type="protein sequence ID" value="TVU33374"/>
    <property type="gene ID" value="EJB05_25187"/>
</dbReference>
<dbReference type="PROSITE" id="PS50845">
    <property type="entry name" value="RETICULON"/>
    <property type="match status" value="1"/>
</dbReference>
<dbReference type="GO" id="GO:0005789">
    <property type="term" value="C:endoplasmic reticulum membrane"/>
    <property type="evidence" value="ECO:0007669"/>
    <property type="project" value="UniProtKB-SubCell"/>
</dbReference>
<gene>
    <name evidence="9" type="ORF">EJB05_25187</name>
</gene>
<dbReference type="OrthoDB" id="567788at2759"/>
<evidence type="ECO:0000256" key="7">
    <source>
        <dbReference type="SAM" id="MobiDB-lite"/>
    </source>
</evidence>
<keyword evidence="5 6" id="KW-0472">Membrane</keyword>
<feature type="transmembrane region" description="Helical" evidence="6">
    <location>
        <begin position="173"/>
        <end position="192"/>
    </location>
</feature>
<evidence type="ECO:0000256" key="2">
    <source>
        <dbReference type="ARBA" id="ARBA00022692"/>
    </source>
</evidence>
<dbReference type="AlphaFoldDB" id="A0A5J9VD78"/>
<dbReference type="EMBL" id="RWGY01000011">
    <property type="protein sequence ID" value="TVU33374.1"/>
    <property type="molecule type" value="Genomic_DNA"/>
</dbReference>
<dbReference type="InterPro" id="IPR045064">
    <property type="entry name" value="Reticulon-like"/>
</dbReference>
<dbReference type="Pfam" id="PF02453">
    <property type="entry name" value="Reticulon"/>
    <property type="match status" value="1"/>
</dbReference>
<keyword evidence="4 6" id="KW-1133">Transmembrane helix</keyword>
<dbReference type="GO" id="GO:0009617">
    <property type="term" value="P:response to bacterium"/>
    <property type="evidence" value="ECO:0007669"/>
    <property type="project" value="InterPro"/>
</dbReference>
<reference evidence="9 10" key="1">
    <citation type="journal article" date="2019" name="Sci. Rep.">
        <title>A high-quality genome of Eragrostis curvula grass provides insights into Poaceae evolution and supports new strategies to enhance forage quality.</title>
        <authorList>
            <person name="Carballo J."/>
            <person name="Santos B.A.C.M."/>
            <person name="Zappacosta D."/>
            <person name="Garbus I."/>
            <person name="Selva J.P."/>
            <person name="Gallo C.A."/>
            <person name="Diaz A."/>
            <person name="Albertini E."/>
            <person name="Caccamo M."/>
            <person name="Echenique V."/>
        </authorList>
    </citation>
    <scope>NUCLEOTIDE SEQUENCE [LARGE SCALE GENOMIC DNA]</scope>
    <source>
        <strain evidence="10">cv. Victoria</strain>
        <tissue evidence="9">Leaf</tissue>
    </source>
</reference>
<dbReference type="InterPro" id="IPR003388">
    <property type="entry name" value="Reticulon"/>
</dbReference>
<comment type="subcellular location">
    <subcellularLocation>
        <location evidence="1 6">Endoplasmic reticulum membrane</location>
        <topology evidence="1 6">Multi-pass membrane protein</topology>
    </subcellularLocation>
</comment>
<evidence type="ECO:0000259" key="8">
    <source>
        <dbReference type="PROSITE" id="PS50845"/>
    </source>
</evidence>
<organism evidence="9 10">
    <name type="scientific">Eragrostis curvula</name>
    <name type="common">weeping love grass</name>
    <dbReference type="NCBI Taxonomy" id="38414"/>
    <lineage>
        <taxon>Eukaryota</taxon>
        <taxon>Viridiplantae</taxon>
        <taxon>Streptophyta</taxon>
        <taxon>Embryophyta</taxon>
        <taxon>Tracheophyta</taxon>
        <taxon>Spermatophyta</taxon>
        <taxon>Magnoliopsida</taxon>
        <taxon>Liliopsida</taxon>
        <taxon>Poales</taxon>
        <taxon>Poaceae</taxon>
        <taxon>PACMAD clade</taxon>
        <taxon>Chloridoideae</taxon>
        <taxon>Eragrostideae</taxon>
        <taxon>Eragrostidinae</taxon>
        <taxon>Eragrostis</taxon>
    </lineage>
</organism>
<evidence type="ECO:0000256" key="1">
    <source>
        <dbReference type="ARBA" id="ARBA00004477"/>
    </source>
</evidence>
<feature type="transmembrane region" description="Helical" evidence="6">
    <location>
        <begin position="150"/>
        <end position="167"/>
    </location>
</feature>
<feature type="region of interest" description="Disordered" evidence="7">
    <location>
        <begin position="34"/>
        <end position="116"/>
    </location>
</feature>